<keyword evidence="4 9" id="KW-0812">Transmembrane</keyword>
<evidence type="ECO:0000313" key="11">
    <source>
        <dbReference type="Proteomes" id="UP000007881"/>
    </source>
</evidence>
<evidence type="ECO:0000256" key="4">
    <source>
        <dbReference type="ARBA" id="ARBA00022692"/>
    </source>
</evidence>
<dbReference type="Pfam" id="PF09594">
    <property type="entry name" value="GT87"/>
    <property type="match status" value="1"/>
</dbReference>
<evidence type="ECO:0000256" key="8">
    <source>
        <dbReference type="SAM" id="MobiDB-lite"/>
    </source>
</evidence>
<dbReference type="Proteomes" id="UP000007881">
    <property type="component" value="Chromosome"/>
</dbReference>
<evidence type="ECO:0008006" key="12">
    <source>
        <dbReference type="Google" id="ProtNLM"/>
    </source>
</evidence>
<dbReference type="GO" id="GO:0005886">
    <property type="term" value="C:plasma membrane"/>
    <property type="evidence" value="ECO:0007669"/>
    <property type="project" value="UniProtKB-SubCell"/>
</dbReference>
<keyword evidence="6 9" id="KW-0472">Membrane</keyword>
<evidence type="ECO:0000256" key="1">
    <source>
        <dbReference type="ARBA" id="ARBA00004651"/>
    </source>
</evidence>
<accession>I0IAF7</accession>
<dbReference type="GO" id="GO:0016758">
    <property type="term" value="F:hexosyltransferase activity"/>
    <property type="evidence" value="ECO:0007669"/>
    <property type="project" value="InterPro"/>
</dbReference>
<dbReference type="EMBL" id="AP012338">
    <property type="protein sequence ID" value="BAM02245.1"/>
    <property type="molecule type" value="Genomic_DNA"/>
</dbReference>
<evidence type="ECO:0000256" key="3">
    <source>
        <dbReference type="ARBA" id="ARBA00022679"/>
    </source>
</evidence>
<comment type="similarity">
    <text evidence="7">Belongs to the glycosyltransferase 87 family.</text>
</comment>
<dbReference type="STRING" id="1142394.PSMK_00860"/>
<feature type="transmembrane region" description="Helical" evidence="9">
    <location>
        <begin position="317"/>
        <end position="339"/>
    </location>
</feature>
<evidence type="ECO:0000256" key="7">
    <source>
        <dbReference type="ARBA" id="ARBA00024033"/>
    </source>
</evidence>
<feature type="transmembrane region" description="Helical" evidence="9">
    <location>
        <begin position="37"/>
        <end position="59"/>
    </location>
</feature>
<evidence type="ECO:0000256" key="9">
    <source>
        <dbReference type="SAM" id="Phobius"/>
    </source>
</evidence>
<comment type="subcellular location">
    <subcellularLocation>
        <location evidence="1">Cell membrane</location>
        <topology evidence="1">Multi-pass membrane protein</topology>
    </subcellularLocation>
</comment>
<name>I0IAF7_PHYMF</name>
<proteinExistence type="inferred from homology"/>
<evidence type="ECO:0000256" key="6">
    <source>
        <dbReference type="ARBA" id="ARBA00023136"/>
    </source>
</evidence>
<feature type="transmembrane region" description="Helical" evidence="9">
    <location>
        <begin position="177"/>
        <end position="210"/>
    </location>
</feature>
<dbReference type="KEGG" id="phm:PSMK_00860"/>
<feature type="transmembrane region" description="Helical" evidence="9">
    <location>
        <begin position="351"/>
        <end position="368"/>
    </location>
</feature>
<evidence type="ECO:0000313" key="10">
    <source>
        <dbReference type="EMBL" id="BAM02245.1"/>
    </source>
</evidence>
<feature type="transmembrane region" description="Helical" evidence="9">
    <location>
        <begin position="222"/>
        <end position="247"/>
    </location>
</feature>
<keyword evidence="5 9" id="KW-1133">Transmembrane helix</keyword>
<feature type="transmembrane region" description="Helical" evidence="9">
    <location>
        <begin position="431"/>
        <end position="455"/>
    </location>
</feature>
<dbReference type="InterPro" id="IPR018584">
    <property type="entry name" value="GT87"/>
</dbReference>
<organism evidence="10 11">
    <name type="scientific">Phycisphaera mikurensis (strain NBRC 102666 / KCTC 22515 / FYK2301M01)</name>
    <dbReference type="NCBI Taxonomy" id="1142394"/>
    <lineage>
        <taxon>Bacteria</taxon>
        <taxon>Pseudomonadati</taxon>
        <taxon>Planctomycetota</taxon>
        <taxon>Phycisphaerae</taxon>
        <taxon>Phycisphaerales</taxon>
        <taxon>Phycisphaeraceae</taxon>
        <taxon>Phycisphaera</taxon>
    </lineage>
</organism>
<protein>
    <recommendedName>
        <fullName evidence="12">DUF2029 domain-containing protein</fullName>
    </recommendedName>
</protein>
<keyword evidence="3" id="KW-0808">Transferase</keyword>
<sequence>MGDSGRFRRRSAARERRVGQATPVEPRRPPETKRPRGLVGFAWAVLAVAGILLLVRGVLPGLAFSGDFTMIHAGASVWLDGGNPYDFDTLYNGWKADGGGSERPREERWFVALYPPTTYAALAPVGALGWPAGRAAWVLLSGLSVAGVAAWGAAWLRRNPTHPPRGVAPERARPWLVLLLAAWLSAGPVATTLEFGQLGLVVLALVALAVGTPGWRPPAWAAGAALAGAGCVKPQLAGVFALGFVALGRWRELAWTLGVGSAIAAVAVLRLEAAGVAWATGLLDNVRRFAGTGFADPSPANRVAWQMVNLEPLWRRFFSGGAPVGVAAVWAVAAAGVAWRVRKRAGPAGGFTLWVMSVASVVTLLIAYHRAYDAVLLAVPAVWAVRGLLAGGRLAPAAVLVGVAFFWPPVPELLNHLAFRGWLPRSQRWPFVLETAVMFHRPGVLVGVLGVLLGVRSRPGDGRTR</sequence>
<feature type="region of interest" description="Disordered" evidence="8">
    <location>
        <begin position="1"/>
        <end position="33"/>
    </location>
</feature>
<evidence type="ECO:0000256" key="2">
    <source>
        <dbReference type="ARBA" id="ARBA00022475"/>
    </source>
</evidence>
<keyword evidence="2" id="KW-1003">Cell membrane</keyword>
<reference evidence="10 11" key="1">
    <citation type="submission" date="2012-02" db="EMBL/GenBank/DDBJ databases">
        <title>Complete genome sequence of Phycisphaera mikurensis NBRC 102666.</title>
        <authorList>
            <person name="Ankai A."/>
            <person name="Hosoyama A."/>
            <person name="Terui Y."/>
            <person name="Sekine M."/>
            <person name="Fukai R."/>
            <person name="Kato Y."/>
            <person name="Nakamura S."/>
            <person name="Yamada-Narita S."/>
            <person name="Kawakoshi A."/>
            <person name="Fukunaga Y."/>
            <person name="Yamazaki S."/>
            <person name="Fujita N."/>
        </authorList>
    </citation>
    <scope>NUCLEOTIDE SEQUENCE [LARGE SCALE GENOMIC DNA]</scope>
    <source>
        <strain evidence="11">NBRC 102666 / KCTC 22515 / FYK2301M01</strain>
    </source>
</reference>
<gene>
    <name evidence="10" type="ordered locus">PSMK_00860</name>
</gene>
<feature type="transmembrane region" description="Helical" evidence="9">
    <location>
        <begin position="135"/>
        <end position="156"/>
    </location>
</feature>
<feature type="transmembrane region" description="Helical" evidence="9">
    <location>
        <begin position="388"/>
        <end position="410"/>
    </location>
</feature>
<dbReference type="HOGENOM" id="CLU_587741_0_0_0"/>
<evidence type="ECO:0000256" key="5">
    <source>
        <dbReference type="ARBA" id="ARBA00022989"/>
    </source>
</evidence>
<keyword evidence="11" id="KW-1185">Reference proteome</keyword>
<dbReference type="AlphaFoldDB" id="I0IAF7"/>